<evidence type="ECO:0000256" key="7">
    <source>
        <dbReference type="ARBA" id="ARBA00022827"/>
    </source>
</evidence>
<evidence type="ECO:0000256" key="9">
    <source>
        <dbReference type="ARBA" id="ARBA00023002"/>
    </source>
</evidence>
<gene>
    <name evidence="16" type="ORF">JOF56_006859</name>
</gene>
<evidence type="ECO:0000256" key="8">
    <source>
        <dbReference type="ARBA" id="ARBA00022857"/>
    </source>
</evidence>
<keyword evidence="7" id="KW-0274">FAD</keyword>
<reference evidence="16 17" key="1">
    <citation type="submission" date="2021-03" db="EMBL/GenBank/DDBJ databases">
        <title>Sequencing the genomes of 1000 actinobacteria strains.</title>
        <authorList>
            <person name="Klenk H.-P."/>
        </authorList>
    </citation>
    <scope>NUCLEOTIDE SEQUENCE [LARGE SCALE GENOMIC DNA]</scope>
    <source>
        <strain evidence="16 17">DSM 46670</strain>
    </source>
</reference>
<evidence type="ECO:0000313" key="16">
    <source>
        <dbReference type="EMBL" id="MBP2326474.1"/>
    </source>
</evidence>
<evidence type="ECO:0000256" key="5">
    <source>
        <dbReference type="ARBA" id="ARBA00016406"/>
    </source>
</evidence>
<evidence type="ECO:0000256" key="11">
    <source>
        <dbReference type="ARBA" id="ARBA00029939"/>
    </source>
</evidence>
<evidence type="ECO:0000256" key="6">
    <source>
        <dbReference type="ARBA" id="ARBA00022630"/>
    </source>
</evidence>
<keyword evidence="8" id="KW-0521">NADP</keyword>
<keyword evidence="6" id="KW-0285">Flavoprotein</keyword>
<evidence type="ECO:0000256" key="10">
    <source>
        <dbReference type="ARBA" id="ARBA00023033"/>
    </source>
</evidence>
<dbReference type="Pfam" id="PF13434">
    <property type="entry name" value="Lys_Orn_oxgnase"/>
    <property type="match status" value="1"/>
</dbReference>
<evidence type="ECO:0000256" key="4">
    <source>
        <dbReference type="ARBA" id="ARBA00013076"/>
    </source>
</evidence>
<keyword evidence="9 16" id="KW-0560">Oxidoreductase</keyword>
<organism evidence="16 17">
    <name type="scientific">Kibdelosporangium banguiense</name>
    <dbReference type="NCBI Taxonomy" id="1365924"/>
    <lineage>
        <taxon>Bacteria</taxon>
        <taxon>Bacillati</taxon>
        <taxon>Actinomycetota</taxon>
        <taxon>Actinomycetes</taxon>
        <taxon>Pseudonocardiales</taxon>
        <taxon>Pseudonocardiaceae</taxon>
        <taxon>Kibdelosporangium</taxon>
    </lineage>
</organism>
<dbReference type="PANTHER" id="PTHR42802:SF1">
    <property type="entry name" value="L-ORNITHINE N(5)-MONOOXYGENASE"/>
    <property type="match status" value="1"/>
</dbReference>
<dbReference type="InterPro" id="IPR025700">
    <property type="entry name" value="Lys/Orn_oxygenase"/>
</dbReference>
<keyword evidence="10" id="KW-0503">Monooxygenase</keyword>
<evidence type="ECO:0000256" key="2">
    <source>
        <dbReference type="ARBA" id="ARBA00004924"/>
    </source>
</evidence>
<sequence>MKHQDVELLAIGVGPSNLALAIALEELAPDDLARNSMLIDRADTVVWQQGLLLPWATSQISFLKDLVTLRNPSSEFSFVNFLHASGRLDHFINMGNLWPYRSEISDYFAWVANSLSKVKVELGRECVAVGPRRDAAGKLVGWSARFADGSTVSSRYLVIAPGRDPHIPEVLAGLSADRVIHGTRYTPRLATLPRDLPYRVAVIGGGQSAAEMFCALQDDLPEADIAWVMRSLGPNALQSSKFTNEMYYPSFVDKVYGASPAGREEIRREMHRTNYSGVEPDLLQNLYSDRYVKGLAGQDRTSLVTMVDLVGAEETEDGVVLQLADRATGEITRLERDLVFLGTGFRGEMPALVRGLADELKLSEITVTRRYQLVLDEPSDAACYLQGLNEDTHGVGDSLLSVVVDRTAATVQDIVSRRHHAGRTEFADAGA</sequence>
<evidence type="ECO:0000313" key="17">
    <source>
        <dbReference type="Proteomes" id="UP001519332"/>
    </source>
</evidence>
<comment type="pathway">
    <text evidence="2">Siderophore biosynthesis.</text>
</comment>
<dbReference type="PRINTS" id="PR00368">
    <property type="entry name" value="FADPNR"/>
</dbReference>
<evidence type="ECO:0000256" key="14">
    <source>
        <dbReference type="ARBA" id="ARBA00032738"/>
    </source>
</evidence>
<comment type="cofactor">
    <cofactor evidence="1">
        <name>FAD</name>
        <dbReference type="ChEBI" id="CHEBI:57692"/>
    </cofactor>
</comment>
<evidence type="ECO:0000256" key="1">
    <source>
        <dbReference type="ARBA" id="ARBA00001974"/>
    </source>
</evidence>
<protein>
    <recommendedName>
        <fullName evidence="5">L-lysine N6-monooxygenase MbtG</fullName>
        <ecNumber evidence="4">1.14.13.59</ecNumber>
    </recommendedName>
    <alternativeName>
        <fullName evidence="14">Lysine 6-N-hydroxylase</fullName>
    </alternativeName>
    <alternativeName>
        <fullName evidence="13">Lysine N6-hydroxylase</fullName>
    </alternativeName>
    <alternativeName>
        <fullName evidence="11">Lysine-N-oxygenase</fullName>
    </alternativeName>
    <alternativeName>
        <fullName evidence="12">Mycobactin synthase protein G</fullName>
    </alternativeName>
</protein>
<comment type="catalytic activity">
    <reaction evidence="15">
        <text>L-lysine + NADPH + O2 = N(6)-hydroxy-L-lysine + NADP(+) + H2O</text>
        <dbReference type="Rhea" id="RHEA:23228"/>
        <dbReference type="ChEBI" id="CHEBI:15377"/>
        <dbReference type="ChEBI" id="CHEBI:15379"/>
        <dbReference type="ChEBI" id="CHEBI:32551"/>
        <dbReference type="ChEBI" id="CHEBI:57783"/>
        <dbReference type="ChEBI" id="CHEBI:57820"/>
        <dbReference type="ChEBI" id="CHEBI:58349"/>
        <dbReference type="EC" id="1.14.13.59"/>
    </reaction>
</comment>
<dbReference type="Gene3D" id="3.50.50.60">
    <property type="entry name" value="FAD/NAD(P)-binding domain"/>
    <property type="match status" value="1"/>
</dbReference>
<dbReference type="SUPFAM" id="SSF51905">
    <property type="entry name" value="FAD/NAD(P)-binding domain"/>
    <property type="match status" value="1"/>
</dbReference>
<evidence type="ECO:0000256" key="12">
    <source>
        <dbReference type="ARBA" id="ARBA00031158"/>
    </source>
</evidence>
<accession>A0ABS4TPZ3</accession>
<dbReference type="EC" id="1.14.13.59" evidence="4"/>
<evidence type="ECO:0000256" key="13">
    <source>
        <dbReference type="ARBA" id="ARBA00032493"/>
    </source>
</evidence>
<evidence type="ECO:0000256" key="15">
    <source>
        <dbReference type="ARBA" id="ARBA00048407"/>
    </source>
</evidence>
<dbReference type="RefSeq" id="WP_209643535.1">
    <property type="nucleotide sequence ID" value="NZ_JAGINW010000001.1"/>
</dbReference>
<name>A0ABS4TPZ3_9PSEU</name>
<proteinExistence type="inferred from homology"/>
<comment type="similarity">
    <text evidence="3">Belongs to the lysine N(6)-hydroxylase/L-ornithine N(5)-oxygenase family.</text>
</comment>
<evidence type="ECO:0000256" key="3">
    <source>
        <dbReference type="ARBA" id="ARBA00007588"/>
    </source>
</evidence>
<dbReference type="Proteomes" id="UP001519332">
    <property type="component" value="Unassembled WGS sequence"/>
</dbReference>
<dbReference type="PANTHER" id="PTHR42802">
    <property type="entry name" value="MONOOXYGENASE"/>
    <property type="match status" value="1"/>
</dbReference>
<keyword evidence="17" id="KW-1185">Reference proteome</keyword>
<dbReference type="GO" id="GO:0016491">
    <property type="term" value="F:oxidoreductase activity"/>
    <property type="evidence" value="ECO:0007669"/>
    <property type="project" value="UniProtKB-KW"/>
</dbReference>
<comment type="caution">
    <text evidence="16">The sequence shown here is derived from an EMBL/GenBank/DDBJ whole genome shotgun (WGS) entry which is preliminary data.</text>
</comment>
<dbReference type="EMBL" id="JAGINW010000001">
    <property type="protein sequence ID" value="MBP2326474.1"/>
    <property type="molecule type" value="Genomic_DNA"/>
</dbReference>
<dbReference type="InterPro" id="IPR036188">
    <property type="entry name" value="FAD/NAD-bd_sf"/>
</dbReference>